<proteinExistence type="predicted"/>
<evidence type="ECO:0000313" key="3">
    <source>
        <dbReference type="Proteomes" id="UP000631114"/>
    </source>
</evidence>
<accession>A0A835M3T3</accession>
<dbReference type="EMBL" id="JADFTS010000002">
    <property type="protein sequence ID" value="KAF9618085.1"/>
    <property type="molecule type" value="Genomic_DNA"/>
</dbReference>
<reference evidence="2 3" key="1">
    <citation type="submission" date="2020-10" db="EMBL/GenBank/DDBJ databases">
        <title>The Coptis chinensis genome and diversification of protoberbering-type alkaloids.</title>
        <authorList>
            <person name="Wang B."/>
            <person name="Shu S."/>
            <person name="Song C."/>
            <person name="Liu Y."/>
        </authorList>
    </citation>
    <scope>NUCLEOTIDE SEQUENCE [LARGE SCALE GENOMIC DNA]</scope>
    <source>
        <strain evidence="2">HL-2020</strain>
        <tissue evidence="2">Leaf</tissue>
    </source>
</reference>
<dbReference type="PANTHER" id="PTHR21068">
    <property type="entry name" value="SPARTIN"/>
    <property type="match status" value="1"/>
</dbReference>
<evidence type="ECO:0000259" key="1">
    <source>
        <dbReference type="Pfam" id="PF06911"/>
    </source>
</evidence>
<gene>
    <name evidence="2" type="ORF">IFM89_000036</name>
</gene>
<organism evidence="2 3">
    <name type="scientific">Coptis chinensis</name>
    <dbReference type="NCBI Taxonomy" id="261450"/>
    <lineage>
        <taxon>Eukaryota</taxon>
        <taxon>Viridiplantae</taxon>
        <taxon>Streptophyta</taxon>
        <taxon>Embryophyta</taxon>
        <taxon>Tracheophyta</taxon>
        <taxon>Spermatophyta</taxon>
        <taxon>Magnoliopsida</taxon>
        <taxon>Ranunculales</taxon>
        <taxon>Ranunculaceae</taxon>
        <taxon>Coptidoideae</taxon>
        <taxon>Coptis</taxon>
    </lineage>
</organism>
<evidence type="ECO:0000313" key="2">
    <source>
        <dbReference type="EMBL" id="KAF9618085.1"/>
    </source>
</evidence>
<dbReference type="InterPro" id="IPR009686">
    <property type="entry name" value="Senescence/spartin_C"/>
</dbReference>
<dbReference type="InterPro" id="IPR045036">
    <property type="entry name" value="Spartin-like"/>
</dbReference>
<feature type="domain" description="Senescence" evidence="1">
    <location>
        <begin position="149"/>
        <end position="207"/>
    </location>
</feature>
<comment type="caution">
    <text evidence="2">The sequence shown here is derived from an EMBL/GenBank/DDBJ whole genome shotgun (WGS) entry which is preliminary data.</text>
</comment>
<dbReference type="Pfam" id="PF06911">
    <property type="entry name" value="Senescence"/>
    <property type="match status" value="1"/>
</dbReference>
<dbReference type="Proteomes" id="UP000631114">
    <property type="component" value="Unassembled WGS sequence"/>
</dbReference>
<protein>
    <recommendedName>
        <fullName evidence="1">Senescence domain-containing protein</fullName>
    </recommendedName>
</protein>
<sequence>MIDLGIGNNMINLALKDNMSSLTLLRLFIVERRKVVIHSPAGLTKVTVSRSCGIATMVTLPNDCTFEDLNYISEEDCIGFDEDDEEILKLASHIKDFRPQGSMLYDYYDVMTLITMRQLFRKIASFAQESFTDVRLAVCVRDYSGSIAKGIAAGSGQVIIGILWCGYVIVDRLKWGDEFLKRRMEPCKEESEVSRETLRRIKRIQSFLLPHPMLRWIDAFRPPRFNNALGGVFLLGNTNLII</sequence>
<keyword evidence="3" id="KW-1185">Reference proteome</keyword>
<name>A0A835M3T3_9MAGN</name>
<dbReference type="GO" id="GO:0005886">
    <property type="term" value="C:plasma membrane"/>
    <property type="evidence" value="ECO:0007669"/>
    <property type="project" value="TreeGrafter"/>
</dbReference>
<dbReference type="PANTHER" id="PTHR21068:SF43">
    <property type="entry name" value="SPARTIN"/>
    <property type="match status" value="1"/>
</dbReference>
<dbReference type="AlphaFoldDB" id="A0A835M3T3"/>